<dbReference type="Proteomes" id="UP000729357">
    <property type="component" value="Unassembled WGS sequence"/>
</dbReference>
<dbReference type="GO" id="GO:0016192">
    <property type="term" value="P:vesicle-mediated transport"/>
    <property type="evidence" value="ECO:0007669"/>
    <property type="project" value="TreeGrafter"/>
</dbReference>
<reference evidence="3" key="1">
    <citation type="journal article" date="2021" name="J Fungi (Basel)">
        <title>Virulence traits and population genomics of the black yeast Aureobasidium melanogenum.</title>
        <authorList>
            <person name="Cernosa A."/>
            <person name="Sun X."/>
            <person name="Gostincar C."/>
            <person name="Fang C."/>
            <person name="Gunde-Cimerman N."/>
            <person name="Song Z."/>
        </authorList>
    </citation>
    <scope>NUCLEOTIDE SEQUENCE</scope>
    <source>
        <strain evidence="3">EXF-9298</strain>
    </source>
</reference>
<feature type="non-terminal residue" evidence="3">
    <location>
        <position position="143"/>
    </location>
</feature>
<gene>
    <name evidence="3" type="ORF">KCU98_g20221</name>
</gene>
<reference evidence="3" key="2">
    <citation type="submission" date="2021-08" db="EMBL/GenBank/DDBJ databases">
        <authorList>
            <person name="Gostincar C."/>
            <person name="Sun X."/>
            <person name="Song Z."/>
            <person name="Gunde-Cimerman N."/>
        </authorList>
    </citation>
    <scope>NUCLEOTIDE SEQUENCE</scope>
    <source>
        <strain evidence="3">EXF-9298</strain>
    </source>
</reference>
<dbReference type="EMBL" id="JAHFXS010006285">
    <property type="protein sequence ID" value="KAG9933491.1"/>
    <property type="molecule type" value="Genomic_DNA"/>
</dbReference>
<accession>A0A9P8F4W8</accession>
<comment type="caution">
    <text evidence="3">The sequence shown here is derived from an EMBL/GenBank/DDBJ whole genome shotgun (WGS) entry which is preliminary data.</text>
</comment>
<dbReference type="AlphaFoldDB" id="A0A9P8F4W8"/>
<evidence type="ECO:0000313" key="4">
    <source>
        <dbReference type="Proteomes" id="UP000729357"/>
    </source>
</evidence>
<feature type="region of interest" description="Disordered" evidence="1">
    <location>
        <begin position="75"/>
        <end position="120"/>
    </location>
</feature>
<proteinExistence type="predicted"/>
<evidence type="ECO:0000256" key="2">
    <source>
        <dbReference type="SAM" id="Phobius"/>
    </source>
</evidence>
<feature type="compositionally biased region" description="Low complexity" evidence="1">
    <location>
        <begin position="90"/>
        <end position="100"/>
    </location>
</feature>
<dbReference type="PANTHER" id="PTHR28187">
    <property type="entry name" value="PROTEIN RCR1-RELATED"/>
    <property type="match status" value="1"/>
</dbReference>
<organism evidence="3 4">
    <name type="scientific">Aureobasidium melanogenum</name>
    <name type="common">Aureobasidium pullulans var. melanogenum</name>
    <dbReference type="NCBI Taxonomy" id="46634"/>
    <lineage>
        <taxon>Eukaryota</taxon>
        <taxon>Fungi</taxon>
        <taxon>Dikarya</taxon>
        <taxon>Ascomycota</taxon>
        <taxon>Pezizomycotina</taxon>
        <taxon>Dothideomycetes</taxon>
        <taxon>Dothideomycetidae</taxon>
        <taxon>Dothideales</taxon>
        <taxon>Saccotheciaceae</taxon>
        <taxon>Aureobasidium</taxon>
    </lineage>
</organism>
<keyword evidence="2" id="KW-1133">Transmembrane helix</keyword>
<feature type="compositionally biased region" description="Polar residues" evidence="1">
    <location>
        <begin position="78"/>
        <end position="89"/>
    </location>
</feature>
<keyword evidence="4" id="KW-1185">Reference proteome</keyword>
<dbReference type="PANTHER" id="PTHR28187:SF1">
    <property type="entry name" value="PROTEIN RCR1-RELATED"/>
    <property type="match status" value="1"/>
</dbReference>
<protein>
    <submittedName>
        <fullName evidence="3">Uncharacterized protein</fullName>
    </submittedName>
</protein>
<evidence type="ECO:0000313" key="3">
    <source>
        <dbReference type="EMBL" id="KAG9933491.1"/>
    </source>
</evidence>
<keyword evidence="2" id="KW-0812">Transmembrane</keyword>
<evidence type="ECO:0000256" key="1">
    <source>
        <dbReference type="SAM" id="MobiDB-lite"/>
    </source>
</evidence>
<dbReference type="Pfam" id="PF12273">
    <property type="entry name" value="RCR"/>
    <property type="match status" value="1"/>
</dbReference>
<dbReference type="InterPro" id="IPR020999">
    <property type="entry name" value="Chitin_synth_reg_RCR"/>
</dbReference>
<sequence length="143" mass="16586">MYTNAHLKPRQYFGYYDCYGNNCDSAWNRWGRWVLLACIIVAFFILFFLFSCLSARRRRKHGYNPYFGTGWTVRHGTPTYNQNVQPQYETTSTPYYNNSNNPPPAYSPAPNTTNYGNNIELQQPQAAYTGNYAPPKDPPPGRY</sequence>
<keyword evidence="2" id="KW-0472">Membrane</keyword>
<feature type="transmembrane region" description="Helical" evidence="2">
    <location>
        <begin position="33"/>
        <end position="53"/>
    </location>
</feature>
<name>A0A9P8F4W8_AURME</name>